<accession>A0ABU5H3Q0</accession>
<gene>
    <name evidence="2" type="ORF">SYV04_13990</name>
</gene>
<keyword evidence="2" id="KW-0378">Hydrolase</keyword>
<feature type="chain" id="PRO_5047062236" evidence="1">
    <location>
        <begin position="24"/>
        <end position="376"/>
    </location>
</feature>
<dbReference type="GO" id="GO:0016805">
    <property type="term" value="F:dipeptidase activity"/>
    <property type="evidence" value="ECO:0007669"/>
    <property type="project" value="UniProtKB-KW"/>
</dbReference>
<evidence type="ECO:0000313" key="2">
    <source>
        <dbReference type="EMBL" id="MDY7227519.1"/>
    </source>
</evidence>
<name>A0ABU5H3Q0_9BACT</name>
<dbReference type="PANTHER" id="PTHR10443">
    <property type="entry name" value="MICROSOMAL DIPEPTIDASE"/>
    <property type="match status" value="1"/>
</dbReference>
<dbReference type="EMBL" id="JAXIVS010000004">
    <property type="protein sequence ID" value="MDY7227519.1"/>
    <property type="molecule type" value="Genomic_DNA"/>
</dbReference>
<feature type="signal peptide" evidence="1">
    <location>
        <begin position="1"/>
        <end position="23"/>
    </location>
</feature>
<evidence type="ECO:0000313" key="3">
    <source>
        <dbReference type="Proteomes" id="UP001291309"/>
    </source>
</evidence>
<dbReference type="Proteomes" id="UP001291309">
    <property type="component" value="Unassembled WGS sequence"/>
</dbReference>
<comment type="caution">
    <text evidence="2">The sequence shown here is derived from an EMBL/GenBank/DDBJ whole genome shotgun (WGS) entry which is preliminary data.</text>
</comment>
<dbReference type="EC" id="3.4.13.-" evidence="2"/>
<dbReference type="RefSeq" id="WP_321546240.1">
    <property type="nucleotide sequence ID" value="NZ_JAXIVS010000004.1"/>
</dbReference>
<keyword evidence="3" id="KW-1185">Reference proteome</keyword>
<sequence>MNRRQFLVSVGAVGAGLALPAAANTPATPSRPLKASSIWVDGQGALDGLEPAGEGKLVPTQRLIDAIKQRRIDLISLTIAEVGNGPSRFQGAVESITWWDQLIQRHSKLFAKIESAADIRAAREAGKLGLIYNFQDTTPFEADPDKVATFATLGVKVMQLTYNKRNIAGDGCLERANAGLSDFGREVIAKINEANVLLDLSHAGQRTIAEGIAESKAPLAITHSGCRALVDLPRNVHDAELRALAAKGGVFGVYLMPFIKAQGQPGTEDLQRHLAHAVNVCGEDHVGIGTDNPLMGYTIDDKMREEHRKFFESRTKRGIAAPGETADVFNLVEGYNSVDRYDRLAADLRALGWSSARVDKVLGGNFVRLFREVWKA</sequence>
<dbReference type="InterPro" id="IPR008257">
    <property type="entry name" value="Pept_M19"/>
</dbReference>
<dbReference type="SUPFAM" id="SSF51556">
    <property type="entry name" value="Metallo-dependent hydrolases"/>
    <property type="match status" value="1"/>
</dbReference>
<keyword evidence="2" id="KW-0645">Protease</keyword>
<keyword evidence="1" id="KW-0732">Signal</keyword>
<keyword evidence="2" id="KW-0224">Dipeptidase</keyword>
<dbReference type="PROSITE" id="PS51318">
    <property type="entry name" value="TAT"/>
    <property type="match status" value="1"/>
</dbReference>
<proteinExistence type="predicted"/>
<dbReference type="Gene3D" id="3.20.20.140">
    <property type="entry name" value="Metal-dependent hydrolases"/>
    <property type="match status" value="1"/>
</dbReference>
<dbReference type="InterPro" id="IPR006311">
    <property type="entry name" value="TAT_signal"/>
</dbReference>
<reference evidence="2 3" key="1">
    <citation type="submission" date="2023-12" db="EMBL/GenBank/DDBJ databases">
        <title>the genome sequence of Hyalangium sp. s54d21.</title>
        <authorList>
            <person name="Zhang X."/>
        </authorList>
    </citation>
    <scope>NUCLEOTIDE SEQUENCE [LARGE SCALE GENOMIC DNA]</scope>
    <source>
        <strain evidence="3">s54d21</strain>
    </source>
</reference>
<protein>
    <submittedName>
        <fullName evidence="2">Membrane dipeptidase</fullName>
        <ecNumber evidence="2">3.4.13.-</ecNumber>
    </submittedName>
</protein>
<organism evidence="2 3">
    <name type="scientific">Hyalangium rubrum</name>
    <dbReference type="NCBI Taxonomy" id="3103134"/>
    <lineage>
        <taxon>Bacteria</taxon>
        <taxon>Pseudomonadati</taxon>
        <taxon>Myxococcota</taxon>
        <taxon>Myxococcia</taxon>
        <taxon>Myxococcales</taxon>
        <taxon>Cystobacterineae</taxon>
        <taxon>Archangiaceae</taxon>
        <taxon>Hyalangium</taxon>
    </lineage>
</organism>
<dbReference type="PANTHER" id="PTHR10443:SF12">
    <property type="entry name" value="DIPEPTIDASE"/>
    <property type="match status" value="1"/>
</dbReference>
<evidence type="ECO:0000256" key="1">
    <source>
        <dbReference type="SAM" id="SignalP"/>
    </source>
</evidence>
<dbReference type="InterPro" id="IPR032466">
    <property type="entry name" value="Metal_Hydrolase"/>
</dbReference>
<dbReference type="PROSITE" id="PS51365">
    <property type="entry name" value="RENAL_DIPEPTIDASE_2"/>
    <property type="match status" value="1"/>
</dbReference>
<dbReference type="Pfam" id="PF01244">
    <property type="entry name" value="Peptidase_M19"/>
    <property type="match status" value="1"/>
</dbReference>